<dbReference type="EnsemblPlants" id="Bo7g108470.1">
    <property type="protein sequence ID" value="Bo7g108470.1"/>
    <property type="gene ID" value="Bo7g108470"/>
</dbReference>
<protein>
    <submittedName>
        <fullName evidence="2">Uncharacterized protein</fullName>
    </submittedName>
</protein>
<organism evidence="2 3">
    <name type="scientific">Brassica oleracea var. oleracea</name>
    <dbReference type="NCBI Taxonomy" id="109376"/>
    <lineage>
        <taxon>Eukaryota</taxon>
        <taxon>Viridiplantae</taxon>
        <taxon>Streptophyta</taxon>
        <taxon>Embryophyta</taxon>
        <taxon>Tracheophyta</taxon>
        <taxon>Spermatophyta</taxon>
        <taxon>Magnoliopsida</taxon>
        <taxon>eudicotyledons</taxon>
        <taxon>Gunneridae</taxon>
        <taxon>Pentapetalae</taxon>
        <taxon>rosids</taxon>
        <taxon>malvids</taxon>
        <taxon>Brassicales</taxon>
        <taxon>Brassicaceae</taxon>
        <taxon>Brassiceae</taxon>
        <taxon>Brassica</taxon>
    </lineage>
</organism>
<feature type="transmembrane region" description="Helical" evidence="1">
    <location>
        <begin position="42"/>
        <end position="61"/>
    </location>
</feature>
<reference evidence="2" key="2">
    <citation type="submission" date="2015-03" db="UniProtKB">
        <authorList>
            <consortium name="EnsemblPlants"/>
        </authorList>
    </citation>
    <scope>IDENTIFICATION</scope>
</reference>
<evidence type="ECO:0000313" key="3">
    <source>
        <dbReference type="Proteomes" id="UP000032141"/>
    </source>
</evidence>
<dbReference type="HOGENOM" id="CLU_2240353_0_0_1"/>
<keyword evidence="1" id="KW-0812">Transmembrane</keyword>
<name>A0A0D3DFJ8_BRAOL</name>
<keyword evidence="3" id="KW-1185">Reference proteome</keyword>
<sequence>MAPPHGSLLLVFPVTSFSFSVYTFSLLKKLGSFCCYEFDFKILLINSRFCFVRFLVLLWISKSRSAKSYFKIQLCKRCVRVACGWGCVDRWCVDSWSMDGLRMDG</sequence>
<dbReference type="AlphaFoldDB" id="A0A0D3DFJ8"/>
<feature type="transmembrane region" description="Helical" evidence="1">
    <location>
        <begin position="7"/>
        <end position="27"/>
    </location>
</feature>
<reference evidence="2 3" key="1">
    <citation type="journal article" date="2014" name="Genome Biol.">
        <title>Transcriptome and methylome profiling reveals relics of genome dominance in the mesopolyploid Brassica oleracea.</title>
        <authorList>
            <person name="Parkin I.A."/>
            <person name="Koh C."/>
            <person name="Tang H."/>
            <person name="Robinson S.J."/>
            <person name="Kagale S."/>
            <person name="Clarke W.E."/>
            <person name="Town C.D."/>
            <person name="Nixon J."/>
            <person name="Krishnakumar V."/>
            <person name="Bidwell S.L."/>
            <person name="Denoeud F."/>
            <person name="Belcram H."/>
            <person name="Links M.G."/>
            <person name="Just J."/>
            <person name="Clarke C."/>
            <person name="Bender T."/>
            <person name="Huebert T."/>
            <person name="Mason A.S."/>
            <person name="Pires J.C."/>
            <person name="Barker G."/>
            <person name="Moore J."/>
            <person name="Walley P.G."/>
            <person name="Manoli S."/>
            <person name="Batley J."/>
            <person name="Edwards D."/>
            <person name="Nelson M.N."/>
            <person name="Wang X."/>
            <person name="Paterson A.H."/>
            <person name="King G."/>
            <person name="Bancroft I."/>
            <person name="Chalhoub B."/>
            <person name="Sharpe A.G."/>
        </authorList>
    </citation>
    <scope>NUCLEOTIDE SEQUENCE</scope>
    <source>
        <strain evidence="2 3">cv. TO1000</strain>
    </source>
</reference>
<dbReference type="Gramene" id="Bo7g108470.1">
    <property type="protein sequence ID" value="Bo7g108470.1"/>
    <property type="gene ID" value="Bo7g108470"/>
</dbReference>
<keyword evidence="1" id="KW-0472">Membrane</keyword>
<proteinExistence type="predicted"/>
<evidence type="ECO:0000313" key="2">
    <source>
        <dbReference type="EnsemblPlants" id="Bo7g108470.1"/>
    </source>
</evidence>
<keyword evidence="1" id="KW-1133">Transmembrane helix</keyword>
<evidence type="ECO:0000256" key="1">
    <source>
        <dbReference type="SAM" id="Phobius"/>
    </source>
</evidence>
<accession>A0A0D3DFJ8</accession>
<dbReference type="Proteomes" id="UP000032141">
    <property type="component" value="Chromosome C7"/>
</dbReference>